<feature type="transmembrane region" description="Helical" evidence="7">
    <location>
        <begin position="452"/>
        <end position="470"/>
    </location>
</feature>
<dbReference type="InterPro" id="IPR052175">
    <property type="entry name" value="ComplexI-like_HydComp"/>
</dbReference>
<name>A0A2R7Y4S8_9CREN</name>
<dbReference type="PANTHER" id="PTHR42682:SF3">
    <property type="entry name" value="FORMATE HYDROGENLYASE SUBUNIT 3-RELATED"/>
    <property type="match status" value="1"/>
</dbReference>
<dbReference type="GO" id="GO:0042773">
    <property type="term" value="P:ATP synthesis coupled electron transport"/>
    <property type="evidence" value="ECO:0007669"/>
    <property type="project" value="InterPro"/>
</dbReference>
<keyword evidence="4 7" id="KW-1133">Transmembrane helix</keyword>
<dbReference type="EMBL" id="NBVN01000006">
    <property type="protein sequence ID" value="PUA31842.1"/>
    <property type="molecule type" value="Genomic_DNA"/>
</dbReference>
<proteinExistence type="predicted"/>
<accession>A0A2R7Y4S8</accession>
<gene>
    <name evidence="9" type="ORF">B7O98_08590</name>
</gene>
<keyword evidence="3 7" id="KW-0812">Transmembrane</keyword>
<dbReference type="Proteomes" id="UP000244093">
    <property type="component" value="Unassembled WGS sequence"/>
</dbReference>
<reference evidence="9 10" key="1">
    <citation type="journal article" date="2018" name="Syst. Appl. Microbiol.">
        <title>A new symbiotic nanoarchaeote (Candidatus Nanoclepta minutus) and its host (Zestosphaera tikiterensis gen. nov., sp. nov.) from a New Zealand hot spring.</title>
        <authorList>
            <person name="St John E."/>
            <person name="Liu Y."/>
            <person name="Podar M."/>
            <person name="Stott M.B."/>
            <person name="Meneghin J."/>
            <person name="Chen Z."/>
            <person name="Lagutin K."/>
            <person name="Mitchell K."/>
            <person name="Reysenbach A.L."/>
        </authorList>
    </citation>
    <scope>NUCLEOTIDE SEQUENCE [LARGE SCALE GENOMIC DNA]</scope>
    <source>
        <strain evidence="9">NZ3</strain>
    </source>
</reference>
<comment type="subcellular location">
    <subcellularLocation>
        <location evidence="1">Cell membrane</location>
        <topology evidence="1">Multi-pass membrane protein</topology>
    </subcellularLocation>
</comment>
<evidence type="ECO:0000256" key="3">
    <source>
        <dbReference type="ARBA" id="ARBA00022692"/>
    </source>
</evidence>
<dbReference type="InterPro" id="IPR001750">
    <property type="entry name" value="ND/Mrp_TM"/>
</dbReference>
<evidence type="ECO:0000256" key="7">
    <source>
        <dbReference type="SAM" id="Phobius"/>
    </source>
</evidence>
<dbReference type="PRINTS" id="PR01437">
    <property type="entry name" value="NUOXDRDTASE4"/>
</dbReference>
<protein>
    <recommendedName>
        <fullName evidence="8">NADH:quinone oxidoreductase/Mrp antiporter transmembrane domain-containing protein</fullName>
    </recommendedName>
</protein>
<feature type="transmembrane region" description="Helical" evidence="7">
    <location>
        <begin position="476"/>
        <end position="496"/>
    </location>
</feature>
<feature type="transmembrane region" description="Helical" evidence="7">
    <location>
        <begin position="194"/>
        <end position="217"/>
    </location>
</feature>
<feature type="domain" description="NADH:quinone oxidoreductase/Mrp antiporter transmembrane" evidence="8">
    <location>
        <begin position="120"/>
        <end position="392"/>
    </location>
</feature>
<feature type="transmembrane region" description="Helical" evidence="7">
    <location>
        <begin position="64"/>
        <end position="82"/>
    </location>
</feature>
<dbReference type="AlphaFoldDB" id="A0A2R7Y4S8"/>
<evidence type="ECO:0000313" key="9">
    <source>
        <dbReference type="EMBL" id="PUA31842.1"/>
    </source>
</evidence>
<keyword evidence="2" id="KW-1003">Cell membrane</keyword>
<evidence type="ECO:0000256" key="4">
    <source>
        <dbReference type="ARBA" id="ARBA00022989"/>
    </source>
</evidence>
<sequence>MIIKNLTSQVGLIPQQYVVTTVAFLAVITVNSLIKNGFKAYVKVFIYAILIGFTLFYYSGLDVISKVFAVLCLLVGAFLTVYTQTYERVKYGGGGLTSLIDTFVFSIYFVFISTELSIFIMAWLFAEIIGFFNIVYEVERRTLVAGLRYLLISMIPSDIALLTMLGVVAGKLSLGEAFLTPVNGLNKILTDVNPAFYTLILLGFLGKAAVAPFHFWLPDAHSLAPAPASAVLSGVMVKMGIYGIFRIIPSVPSTDYTLYLLTFLSSITVIYSGLQALTQTDIKRVLAYSTIENTGIIVLALTTYRLFNLDVLFTGALLYSLAHGIFKAALFMNSGVVEVLTHTRELPKLGYLGRVAPKPTYSALISTMSLIGIPPSLGFVSKVLVFTGFAEAILNSPPVGVLLVSVLAVGLALSAAYGSRYMLTYWGAIKVKPPSEVRGVPQLESSDFTMSLMNVVATFPTLIVLGLHALGSTLTASLLVLSTLALAVMWYAYTYVKNILSKPLWLGGSV</sequence>
<dbReference type="InterPro" id="IPR003918">
    <property type="entry name" value="NADH_UbQ_OxRdtase"/>
</dbReference>
<feature type="transmembrane region" description="Helical" evidence="7">
    <location>
        <begin position="16"/>
        <end position="34"/>
    </location>
</feature>
<dbReference type="GO" id="GO:0008137">
    <property type="term" value="F:NADH dehydrogenase (ubiquinone) activity"/>
    <property type="evidence" value="ECO:0007669"/>
    <property type="project" value="InterPro"/>
</dbReference>
<comment type="caution">
    <text evidence="9">The sequence shown here is derived from an EMBL/GenBank/DDBJ whole genome shotgun (WGS) entry which is preliminary data.</text>
</comment>
<feature type="transmembrane region" description="Helical" evidence="7">
    <location>
        <begin position="361"/>
        <end position="379"/>
    </location>
</feature>
<keyword evidence="5" id="KW-0560">Oxidoreductase</keyword>
<organism evidence="9 10">
    <name type="scientific">Zestosphaera tikiterensis</name>
    <dbReference type="NCBI Taxonomy" id="1973259"/>
    <lineage>
        <taxon>Archaea</taxon>
        <taxon>Thermoproteota</taxon>
        <taxon>Thermoprotei</taxon>
        <taxon>Desulfurococcales</taxon>
        <taxon>Desulfurococcaceae</taxon>
        <taxon>Zestosphaera</taxon>
    </lineage>
</organism>
<evidence type="ECO:0000256" key="1">
    <source>
        <dbReference type="ARBA" id="ARBA00004651"/>
    </source>
</evidence>
<feature type="transmembrane region" description="Helical" evidence="7">
    <location>
        <begin position="256"/>
        <end position="274"/>
    </location>
</feature>
<dbReference type="GO" id="GO:0016491">
    <property type="term" value="F:oxidoreductase activity"/>
    <property type="evidence" value="ECO:0007669"/>
    <property type="project" value="UniProtKB-KW"/>
</dbReference>
<feature type="transmembrane region" description="Helical" evidence="7">
    <location>
        <begin position="118"/>
        <end position="138"/>
    </location>
</feature>
<evidence type="ECO:0000256" key="2">
    <source>
        <dbReference type="ARBA" id="ARBA00022475"/>
    </source>
</evidence>
<dbReference type="GO" id="GO:0005886">
    <property type="term" value="C:plasma membrane"/>
    <property type="evidence" value="ECO:0007669"/>
    <property type="project" value="UniProtKB-SubCell"/>
</dbReference>
<feature type="transmembrane region" description="Helical" evidence="7">
    <location>
        <begin position="286"/>
        <end position="304"/>
    </location>
</feature>
<dbReference type="PANTHER" id="PTHR42682">
    <property type="entry name" value="HYDROGENASE-4 COMPONENT F"/>
    <property type="match status" value="1"/>
</dbReference>
<feature type="transmembrane region" description="Helical" evidence="7">
    <location>
        <begin position="41"/>
        <end position="58"/>
    </location>
</feature>
<feature type="transmembrane region" description="Helical" evidence="7">
    <location>
        <begin position="94"/>
        <end position="112"/>
    </location>
</feature>
<evidence type="ECO:0000313" key="10">
    <source>
        <dbReference type="Proteomes" id="UP000244093"/>
    </source>
</evidence>
<dbReference type="Pfam" id="PF00361">
    <property type="entry name" value="Proton_antipo_M"/>
    <property type="match status" value="1"/>
</dbReference>
<feature type="transmembrane region" description="Helical" evidence="7">
    <location>
        <begin position="399"/>
        <end position="417"/>
    </location>
</feature>
<evidence type="ECO:0000256" key="6">
    <source>
        <dbReference type="ARBA" id="ARBA00023136"/>
    </source>
</evidence>
<feature type="transmembrane region" description="Helical" evidence="7">
    <location>
        <begin position="150"/>
        <end position="174"/>
    </location>
</feature>
<feature type="transmembrane region" description="Helical" evidence="7">
    <location>
        <begin position="224"/>
        <end position="244"/>
    </location>
</feature>
<evidence type="ECO:0000256" key="5">
    <source>
        <dbReference type="ARBA" id="ARBA00023002"/>
    </source>
</evidence>
<keyword evidence="6 7" id="KW-0472">Membrane</keyword>
<evidence type="ECO:0000259" key="8">
    <source>
        <dbReference type="Pfam" id="PF00361"/>
    </source>
</evidence>